<sequence>MDWNILIVEDEAKLREVLCDFLRSKGEIPAEAADGVQALGLLEERDFDAVLLDIMMPNLDGLSVCRAVRKTNDVPIILLTAPVRRSAGPRVGRLLPGRRGPQRSRHRPGSGHRPSNHRPPRWRLHRPQHRHRRGLRIFPVLGTEA</sequence>
<dbReference type="CDD" id="cd17574">
    <property type="entry name" value="REC_OmpR"/>
    <property type="match status" value="1"/>
</dbReference>
<dbReference type="Proteomes" id="UP000886874">
    <property type="component" value="Unassembled WGS sequence"/>
</dbReference>
<dbReference type="GO" id="GO:0032993">
    <property type="term" value="C:protein-DNA complex"/>
    <property type="evidence" value="ECO:0007669"/>
    <property type="project" value="TreeGrafter"/>
</dbReference>
<reference evidence="11" key="1">
    <citation type="submission" date="2020-10" db="EMBL/GenBank/DDBJ databases">
        <authorList>
            <person name="Gilroy R."/>
        </authorList>
    </citation>
    <scope>NUCLEOTIDE SEQUENCE</scope>
    <source>
        <strain evidence="11">ChiSjej2B20-13462</strain>
    </source>
</reference>
<keyword evidence="2 8" id="KW-0597">Phosphoprotein</keyword>
<proteinExistence type="predicted"/>
<evidence type="ECO:0000256" key="3">
    <source>
        <dbReference type="ARBA" id="ARBA00023012"/>
    </source>
</evidence>
<feature type="region of interest" description="Disordered" evidence="9">
    <location>
        <begin position="89"/>
        <end position="145"/>
    </location>
</feature>
<dbReference type="GO" id="GO:0000156">
    <property type="term" value="F:phosphorelay response regulator activity"/>
    <property type="evidence" value="ECO:0007669"/>
    <property type="project" value="TreeGrafter"/>
</dbReference>
<keyword evidence="6" id="KW-0804">Transcription</keyword>
<evidence type="ECO:0000313" key="12">
    <source>
        <dbReference type="Proteomes" id="UP000886874"/>
    </source>
</evidence>
<dbReference type="PROSITE" id="PS50110">
    <property type="entry name" value="RESPONSE_REGULATORY"/>
    <property type="match status" value="1"/>
</dbReference>
<comment type="caution">
    <text evidence="11">The sequence shown here is derived from an EMBL/GenBank/DDBJ whole genome shotgun (WGS) entry which is preliminary data.</text>
</comment>
<reference evidence="11" key="2">
    <citation type="journal article" date="2021" name="PeerJ">
        <title>Extensive microbial diversity within the chicken gut microbiome revealed by metagenomics and culture.</title>
        <authorList>
            <person name="Gilroy R."/>
            <person name="Ravi A."/>
            <person name="Getino M."/>
            <person name="Pursley I."/>
            <person name="Horton D.L."/>
            <person name="Alikhan N.F."/>
            <person name="Baker D."/>
            <person name="Gharbi K."/>
            <person name="Hall N."/>
            <person name="Watson M."/>
            <person name="Adriaenssens E.M."/>
            <person name="Foster-Nyarko E."/>
            <person name="Jarju S."/>
            <person name="Secka A."/>
            <person name="Antonio M."/>
            <person name="Oren A."/>
            <person name="Chaudhuri R.R."/>
            <person name="La Ragione R."/>
            <person name="Hildebrand F."/>
            <person name="Pallen M.J."/>
        </authorList>
    </citation>
    <scope>NUCLEOTIDE SEQUENCE</scope>
    <source>
        <strain evidence="11">ChiSjej2B20-13462</strain>
    </source>
</reference>
<comment type="function">
    <text evidence="7">May play the central regulatory role in sporulation. It may be an element of the effector pathway responsible for the activation of sporulation genes in response to nutritional stress. Spo0A may act in concert with spo0H (a sigma factor) to control the expression of some genes that are critical to the sporulation process.</text>
</comment>
<protein>
    <recommendedName>
        <fullName evidence="1">Stage 0 sporulation protein A homolog</fullName>
    </recommendedName>
</protein>
<dbReference type="GO" id="GO:0006355">
    <property type="term" value="P:regulation of DNA-templated transcription"/>
    <property type="evidence" value="ECO:0007669"/>
    <property type="project" value="TreeGrafter"/>
</dbReference>
<dbReference type="SMART" id="SM00448">
    <property type="entry name" value="REC"/>
    <property type="match status" value="1"/>
</dbReference>
<evidence type="ECO:0000256" key="7">
    <source>
        <dbReference type="ARBA" id="ARBA00024867"/>
    </source>
</evidence>
<feature type="compositionally biased region" description="Basic residues" evidence="9">
    <location>
        <begin position="100"/>
        <end position="135"/>
    </location>
</feature>
<keyword evidence="4" id="KW-0805">Transcription regulation</keyword>
<dbReference type="PANTHER" id="PTHR48111">
    <property type="entry name" value="REGULATOR OF RPOS"/>
    <property type="match status" value="1"/>
</dbReference>
<evidence type="ECO:0000256" key="9">
    <source>
        <dbReference type="SAM" id="MobiDB-lite"/>
    </source>
</evidence>
<accession>A0A9D0Z6V6</accession>
<evidence type="ECO:0000256" key="2">
    <source>
        <dbReference type="ARBA" id="ARBA00022553"/>
    </source>
</evidence>
<feature type="modified residue" description="4-aspartylphosphate" evidence="8">
    <location>
        <position position="53"/>
    </location>
</feature>
<dbReference type="InterPro" id="IPR011006">
    <property type="entry name" value="CheY-like_superfamily"/>
</dbReference>
<feature type="compositionally biased region" description="Low complexity" evidence="9">
    <location>
        <begin position="89"/>
        <end position="99"/>
    </location>
</feature>
<dbReference type="GO" id="GO:0005829">
    <property type="term" value="C:cytosol"/>
    <property type="evidence" value="ECO:0007669"/>
    <property type="project" value="TreeGrafter"/>
</dbReference>
<evidence type="ECO:0000256" key="8">
    <source>
        <dbReference type="PROSITE-ProRule" id="PRU00169"/>
    </source>
</evidence>
<dbReference type="InterPro" id="IPR001789">
    <property type="entry name" value="Sig_transdc_resp-reg_receiver"/>
</dbReference>
<dbReference type="InterPro" id="IPR039420">
    <property type="entry name" value="WalR-like"/>
</dbReference>
<dbReference type="Gene3D" id="3.40.50.2300">
    <property type="match status" value="1"/>
</dbReference>
<dbReference type="EMBL" id="DVFN01000015">
    <property type="protein sequence ID" value="HIQ68938.1"/>
    <property type="molecule type" value="Genomic_DNA"/>
</dbReference>
<dbReference type="PANTHER" id="PTHR48111:SF1">
    <property type="entry name" value="TWO-COMPONENT RESPONSE REGULATOR ORR33"/>
    <property type="match status" value="1"/>
</dbReference>
<dbReference type="FunFam" id="3.40.50.2300:FF:000001">
    <property type="entry name" value="DNA-binding response regulator PhoB"/>
    <property type="match status" value="1"/>
</dbReference>
<dbReference type="GO" id="GO:0000976">
    <property type="term" value="F:transcription cis-regulatory region binding"/>
    <property type="evidence" value="ECO:0007669"/>
    <property type="project" value="TreeGrafter"/>
</dbReference>
<evidence type="ECO:0000256" key="5">
    <source>
        <dbReference type="ARBA" id="ARBA00023125"/>
    </source>
</evidence>
<evidence type="ECO:0000256" key="6">
    <source>
        <dbReference type="ARBA" id="ARBA00023163"/>
    </source>
</evidence>
<dbReference type="AlphaFoldDB" id="A0A9D0Z6V6"/>
<dbReference type="Pfam" id="PF00072">
    <property type="entry name" value="Response_reg"/>
    <property type="match status" value="1"/>
</dbReference>
<evidence type="ECO:0000256" key="1">
    <source>
        <dbReference type="ARBA" id="ARBA00018672"/>
    </source>
</evidence>
<organism evidence="11 12">
    <name type="scientific">Candidatus Avoscillospira stercorigallinarum</name>
    <dbReference type="NCBI Taxonomy" id="2840708"/>
    <lineage>
        <taxon>Bacteria</taxon>
        <taxon>Bacillati</taxon>
        <taxon>Bacillota</taxon>
        <taxon>Clostridia</taxon>
        <taxon>Eubacteriales</taxon>
        <taxon>Oscillospiraceae</taxon>
        <taxon>Oscillospiraceae incertae sedis</taxon>
        <taxon>Candidatus Avoscillospira</taxon>
    </lineage>
</organism>
<evidence type="ECO:0000259" key="10">
    <source>
        <dbReference type="PROSITE" id="PS50110"/>
    </source>
</evidence>
<feature type="domain" description="Response regulatory" evidence="10">
    <location>
        <begin position="4"/>
        <end position="145"/>
    </location>
</feature>
<name>A0A9D0Z6V6_9FIRM</name>
<evidence type="ECO:0000256" key="4">
    <source>
        <dbReference type="ARBA" id="ARBA00023015"/>
    </source>
</evidence>
<dbReference type="SUPFAM" id="SSF52172">
    <property type="entry name" value="CheY-like"/>
    <property type="match status" value="1"/>
</dbReference>
<keyword evidence="5" id="KW-0238">DNA-binding</keyword>
<gene>
    <name evidence="11" type="ORF">IAA67_01185</name>
</gene>
<evidence type="ECO:0000313" key="11">
    <source>
        <dbReference type="EMBL" id="HIQ68938.1"/>
    </source>
</evidence>
<keyword evidence="3" id="KW-0902">Two-component regulatory system</keyword>